<keyword evidence="7" id="KW-1185">Reference proteome</keyword>
<evidence type="ECO:0000313" key="6">
    <source>
        <dbReference type="EMBL" id="OWZ22511.1"/>
    </source>
</evidence>
<proteinExistence type="inferred from homology"/>
<comment type="function">
    <text evidence="5">Effector that suppresses plant defense responses during pathogen infection.</text>
</comment>
<dbReference type="InterPro" id="IPR031825">
    <property type="entry name" value="RXLR"/>
</dbReference>
<evidence type="ECO:0000256" key="3">
    <source>
        <dbReference type="ARBA" id="ARBA00022525"/>
    </source>
</evidence>
<sequence length="119" mass="12957">MRLIFTIAIVVASTLCASSTSLPVVKASQSMVENAASPDSVDAIYADGGRQLRRVENPTLDDDESEEERTLGDKFKKFITAPAKKAAEAAHLAKIKQSVKDAGEQFEFLKKARAEIMNK</sequence>
<dbReference type="OrthoDB" id="145720at2759"/>
<evidence type="ECO:0000256" key="4">
    <source>
        <dbReference type="ARBA" id="ARBA00022729"/>
    </source>
</evidence>
<evidence type="ECO:0000256" key="5">
    <source>
        <dbReference type="RuleBase" id="RU367124"/>
    </source>
</evidence>
<reference evidence="7" key="1">
    <citation type="submission" date="2017-03" db="EMBL/GenBank/DDBJ databases">
        <title>Phytopthora megakarya and P. palmivora, two closely related causual agents of cacao black pod achieved similar genome size and gene model numbers by different mechanisms.</title>
        <authorList>
            <person name="Ali S."/>
            <person name="Shao J."/>
            <person name="Larry D.J."/>
            <person name="Kronmiller B."/>
            <person name="Shen D."/>
            <person name="Strem M.D."/>
            <person name="Melnick R.L."/>
            <person name="Guiltinan M.J."/>
            <person name="Tyler B.M."/>
            <person name="Meinhardt L.W."/>
            <person name="Bailey B.A."/>
        </authorList>
    </citation>
    <scope>NUCLEOTIDE SEQUENCE [LARGE SCALE GENOMIC DNA]</scope>
    <source>
        <strain evidence="7">zdho120</strain>
    </source>
</reference>
<protein>
    <recommendedName>
        <fullName evidence="5">RxLR effector protein</fullName>
    </recommendedName>
</protein>
<gene>
    <name evidence="6" type="ORF">PHMEG_0002766</name>
</gene>
<evidence type="ECO:0000256" key="2">
    <source>
        <dbReference type="ARBA" id="ARBA00010400"/>
    </source>
</evidence>
<comment type="domain">
    <text evidence="5">The RxLR-dEER motif acts to carry the protein into the host cell cytoplasm through binding to cell surface phosphatidylinositol-3-phosphate.</text>
</comment>
<keyword evidence="3 5" id="KW-0964">Secreted</keyword>
<name>A0A225WXX3_9STRA</name>
<feature type="chain" id="PRO_5028524119" description="RxLR effector protein" evidence="5">
    <location>
        <begin position="20"/>
        <end position="119"/>
    </location>
</feature>
<dbReference type="Proteomes" id="UP000198211">
    <property type="component" value="Unassembled WGS sequence"/>
</dbReference>
<feature type="signal peptide" evidence="5">
    <location>
        <begin position="1"/>
        <end position="19"/>
    </location>
</feature>
<dbReference type="Pfam" id="PF16810">
    <property type="entry name" value="RXLR"/>
    <property type="match status" value="1"/>
</dbReference>
<dbReference type="GO" id="GO:0005576">
    <property type="term" value="C:extracellular region"/>
    <property type="evidence" value="ECO:0007669"/>
    <property type="project" value="UniProtKB-SubCell"/>
</dbReference>
<evidence type="ECO:0000256" key="1">
    <source>
        <dbReference type="ARBA" id="ARBA00004613"/>
    </source>
</evidence>
<accession>A0A225WXX3</accession>
<evidence type="ECO:0000313" key="7">
    <source>
        <dbReference type="Proteomes" id="UP000198211"/>
    </source>
</evidence>
<comment type="similarity">
    <text evidence="2 5">Belongs to the RxLR effector family.</text>
</comment>
<dbReference type="EMBL" id="NBNE01000130">
    <property type="protein sequence ID" value="OWZ22511.1"/>
    <property type="molecule type" value="Genomic_DNA"/>
</dbReference>
<keyword evidence="4 5" id="KW-0732">Signal</keyword>
<organism evidence="6 7">
    <name type="scientific">Phytophthora megakarya</name>
    <dbReference type="NCBI Taxonomy" id="4795"/>
    <lineage>
        <taxon>Eukaryota</taxon>
        <taxon>Sar</taxon>
        <taxon>Stramenopiles</taxon>
        <taxon>Oomycota</taxon>
        <taxon>Peronosporomycetes</taxon>
        <taxon>Peronosporales</taxon>
        <taxon>Peronosporaceae</taxon>
        <taxon>Phytophthora</taxon>
    </lineage>
</organism>
<dbReference type="AlphaFoldDB" id="A0A225WXX3"/>
<comment type="subcellular location">
    <subcellularLocation>
        <location evidence="1 5">Secreted</location>
    </subcellularLocation>
</comment>
<comment type="caution">
    <text evidence="6">The sequence shown here is derived from an EMBL/GenBank/DDBJ whole genome shotgun (WGS) entry which is preliminary data.</text>
</comment>